<proteinExistence type="predicted"/>
<evidence type="ECO:0000313" key="3">
    <source>
        <dbReference type="EMBL" id="TEA11938.1"/>
    </source>
</evidence>
<dbReference type="Proteomes" id="UP000295604">
    <property type="component" value="Unassembled WGS sequence"/>
</dbReference>
<dbReference type="EMBL" id="QAPF01000304">
    <property type="protein sequence ID" value="TEA11938.1"/>
    <property type="molecule type" value="Genomic_DNA"/>
</dbReference>
<name>A0A4R8T604_9PEZI</name>
<accession>A0A4R8T604</accession>
<dbReference type="AlphaFoldDB" id="A0A4R8T604"/>
<feature type="compositionally biased region" description="Basic and acidic residues" evidence="1">
    <location>
        <begin position="129"/>
        <end position="148"/>
    </location>
</feature>
<reference evidence="3 4" key="1">
    <citation type="submission" date="2018-11" db="EMBL/GenBank/DDBJ databases">
        <title>Genome sequence and assembly of Colletotrichum sidae.</title>
        <authorList>
            <person name="Gan P."/>
            <person name="Shirasu K."/>
        </authorList>
    </citation>
    <scope>NUCLEOTIDE SEQUENCE [LARGE SCALE GENOMIC DNA]</scope>
    <source>
        <strain evidence="3 4">CBS 518.97</strain>
    </source>
</reference>
<organism evidence="3 4">
    <name type="scientific">Colletotrichum sidae</name>
    <dbReference type="NCBI Taxonomy" id="1347389"/>
    <lineage>
        <taxon>Eukaryota</taxon>
        <taxon>Fungi</taxon>
        <taxon>Dikarya</taxon>
        <taxon>Ascomycota</taxon>
        <taxon>Pezizomycotina</taxon>
        <taxon>Sordariomycetes</taxon>
        <taxon>Hypocreomycetidae</taxon>
        <taxon>Glomerellales</taxon>
        <taxon>Glomerellaceae</taxon>
        <taxon>Colletotrichum</taxon>
        <taxon>Colletotrichum orbiculare species complex</taxon>
    </lineage>
</organism>
<feature type="compositionally biased region" description="Basic and acidic residues" evidence="1">
    <location>
        <begin position="241"/>
        <end position="257"/>
    </location>
</feature>
<gene>
    <name evidence="3" type="ORF">C8034_v006984</name>
</gene>
<feature type="transmembrane region" description="Helical" evidence="2">
    <location>
        <begin position="12"/>
        <end position="37"/>
    </location>
</feature>
<evidence type="ECO:0000256" key="1">
    <source>
        <dbReference type="SAM" id="MobiDB-lite"/>
    </source>
</evidence>
<protein>
    <submittedName>
        <fullName evidence="3">Uncharacterized protein</fullName>
    </submittedName>
</protein>
<evidence type="ECO:0000313" key="4">
    <source>
        <dbReference type="Proteomes" id="UP000295604"/>
    </source>
</evidence>
<feature type="region of interest" description="Disordered" evidence="1">
    <location>
        <begin position="129"/>
        <end position="168"/>
    </location>
</feature>
<sequence>MKLYGVALLHRATPLSCASILAGLLLALMCFGLFLALSQTQSESRLDRYRPQSRPAYISQPIALWTHCRCLHPTTTAIQRRGGSRTLQFRWMGTANDQRACQKLMGQCCKTPGGGGRCVNAERILKEQPEEAERAGETERRRSVERSKRERRQTGQQGPREGDGGYGGAMVEHSRQKFCINANPRRPLALSGSQVVCRYGQTYLGDVIHRRLVVGSGSSFRGAGLELLLLRRWGHVRGRRRASESKRSEFERGRRGAENLAAMA</sequence>
<keyword evidence="2" id="KW-0472">Membrane</keyword>
<keyword evidence="2" id="KW-1133">Transmembrane helix</keyword>
<keyword evidence="4" id="KW-1185">Reference proteome</keyword>
<evidence type="ECO:0000256" key="2">
    <source>
        <dbReference type="SAM" id="Phobius"/>
    </source>
</evidence>
<keyword evidence="2" id="KW-0812">Transmembrane</keyword>
<comment type="caution">
    <text evidence="3">The sequence shown here is derived from an EMBL/GenBank/DDBJ whole genome shotgun (WGS) entry which is preliminary data.</text>
</comment>
<feature type="region of interest" description="Disordered" evidence="1">
    <location>
        <begin position="240"/>
        <end position="264"/>
    </location>
</feature>